<dbReference type="PROSITE" id="PS50222">
    <property type="entry name" value="EF_HAND_2"/>
    <property type="match status" value="6"/>
</dbReference>
<proteinExistence type="predicted"/>
<dbReference type="InterPro" id="IPR051581">
    <property type="entry name" value="Ca-bind"/>
</dbReference>
<gene>
    <name evidence="6" type="ORF">PLBR_LOCUS6199</name>
</gene>
<evidence type="ECO:0000256" key="1">
    <source>
        <dbReference type="ARBA" id="ARBA00022723"/>
    </source>
</evidence>
<dbReference type="SMART" id="SM00054">
    <property type="entry name" value="EFh"/>
    <property type="match status" value="6"/>
</dbReference>
<dbReference type="InterPro" id="IPR002048">
    <property type="entry name" value="EF_hand_dom"/>
</dbReference>
<dbReference type="CDD" id="cd00051">
    <property type="entry name" value="EFh"/>
    <property type="match status" value="1"/>
</dbReference>
<dbReference type="SUPFAM" id="SSF47473">
    <property type="entry name" value="EF-hand"/>
    <property type="match status" value="3"/>
</dbReference>
<feature type="domain" description="EF-hand" evidence="5">
    <location>
        <begin position="946"/>
        <end position="981"/>
    </location>
</feature>
<feature type="region of interest" description="Disordered" evidence="4">
    <location>
        <begin position="1"/>
        <end position="141"/>
    </location>
</feature>
<keyword evidence="6" id="KW-0496">Mitochondrion</keyword>
<dbReference type="InterPro" id="IPR018247">
    <property type="entry name" value="EF_Hand_1_Ca_BS"/>
</dbReference>
<evidence type="ECO:0000256" key="4">
    <source>
        <dbReference type="SAM" id="MobiDB-lite"/>
    </source>
</evidence>
<feature type="region of interest" description="Disordered" evidence="4">
    <location>
        <begin position="161"/>
        <end position="184"/>
    </location>
</feature>
<feature type="region of interest" description="Disordered" evidence="4">
    <location>
        <begin position="439"/>
        <end position="621"/>
    </location>
</feature>
<feature type="compositionally biased region" description="Low complexity" evidence="4">
    <location>
        <begin position="601"/>
        <end position="614"/>
    </location>
</feature>
<accession>A0A3P3YFS6</accession>
<feature type="region of interest" description="Disordered" evidence="4">
    <location>
        <begin position="238"/>
        <end position="265"/>
    </location>
</feature>
<feature type="compositionally biased region" description="Low complexity" evidence="4">
    <location>
        <begin position="526"/>
        <end position="550"/>
    </location>
</feature>
<dbReference type="GO" id="GO:0005509">
    <property type="term" value="F:calcium ion binding"/>
    <property type="evidence" value="ECO:0007669"/>
    <property type="project" value="InterPro"/>
</dbReference>
<protein>
    <recommendedName>
        <fullName evidence="5">EF-hand domain-containing protein</fullName>
    </recommendedName>
</protein>
<feature type="region of interest" description="Disordered" evidence="4">
    <location>
        <begin position="277"/>
        <end position="425"/>
    </location>
</feature>
<feature type="domain" description="EF-hand" evidence="5">
    <location>
        <begin position="1306"/>
        <end position="1341"/>
    </location>
</feature>
<dbReference type="PROSITE" id="PS00018">
    <property type="entry name" value="EF_HAND_1"/>
    <property type="match status" value="2"/>
</dbReference>
<dbReference type="Pfam" id="PF13405">
    <property type="entry name" value="EF-hand_6"/>
    <property type="match status" value="1"/>
</dbReference>
<feature type="domain" description="EF-hand" evidence="5">
    <location>
        <begin position="825"/>
        <end position="860"/>
    </location>
</feature>
<sequence length="1492" mass="163369">MPASVRSRPAASSSAAARSTRPPSDRLLGKQTVSGPDRPAALNQPAPDVARRRDRTATDPVPKGKPPSDRLLGAHTLAPEDRPASLRAHAPKRPAVKFQPSAPKGPPPSERLLGAAELAPEERPASLRPHAPVKPAPFVPKTSKFAAPSQRLLGAVELAPEEKPASLRPHAHAKPAPFVPKTSKFAAPSNRLLGAVELAPEEKPASLRPHSPAKPAPFVPKTSKFAAPSNRLLGAVELAPEEKPASLRPHAPAKPAPFVPKTSKFAAPSNRLLGAVELAPEEKPASLRPHSPAKPAPFVPKTSKFAAPSNRLLGAAELAPEEKPASLRPHSPAKPAPFVPKTSRFAAPSQRLLGANELAPEEKPASLRPHSPAKPAPFVPKTSNFAAPSKRLLGATVLAPEEKPTSLRPHSPAKPAPFVPKTSKFAAPSNRLLGAVELAPEEKPASLRPHSPAKPAPFVPSTAKFAPPSERLLGGRQLSPEDRPASLQRAHSPRRVQFVPNVPQGPPPSDRLLGRTRTVVDRPADRPASSQRARSPARPAPNTAATPRLASARVQGSGSRAGAHAPDGINGARVSRASNRPVSARRHPDSAGPGEGRRRPGSASARPATASGRRNPFQSAVAWRSSTPSYLNMTEVYRQTRAEHANDDDDSDDGDDDECDGGCAGEHRRRRQGRAPTPMHADFLRRAERLHAQTPTMDANAAYARLCNRLMAGVKGETAKAAKAFAKFDLSRCGQIDYELFRSAIGLTGLADITEDHMLAMFRRLDRSGRGYITMADFQSGIVEQVGAMHFSNGADRPQFQTIAPAVPSSDLRAVLQERIRQRRSSSHALADTFRMFAPNRDGIVTLDRFRQGLTALGVSTHPDSSAALFEQVREPGRPGFTFDRFCAHILQEPVLDAHAQAGFVSTLDPYVPRDARVVIQDFSGRQKSLDAICDLLRDKITQKSTTSFGLRHAFQYYAADATHTIDFDNFVKVLGNLGLNLGDNDARTLFNQFASGRDRIDYDEFLRSLLHSDGQSPASTNNIVDQMGSSVHRQPVRRARARSAPLYRNQYQGSATPPIQVIAYAIGCRPRGLYNHLRAFKAFKRNSANEITRADFTYRLRHQLALTKAILSTADINDVFDTLDADGNGALSHNEFQALMNLNEHNELSLPLKSEKPDLKAPVVPRPFSRGELETQQILIDKVKQKCIGLNQLKRSIGLDCATRSIQEIDFEQFVQLCNKLDMGVSRQSMLRLFNKFKSDPASNAIDYDRFMNTLAKEGFDPTAGLAGQFAERELRVARQPNLDISSSAVDVDYIIRDKLTSRAHGRPRLLRAFRVFDTDGSGQLEFDEFAMGCRRLGIQLNEQDLLKVFQSYAAPGTAAIDYHKFVERVLQEQTCEGLALECYRTNASIRRLQQIRQAHDDERRRQRALSAKDLEVGFDKQRLAQALSARAPAPPDRPPSRITFPEFAERLRQTDHFLSGQESRVLFEAHKDQQTGRVEYERFLQRMVNT</sequence>
<evidence type="ECO:0000259" key="5">
    <source>
        <dbReference type="PROSITE" id="PS50222"/>
    </source>
</evidence>
<keyword evidence="1" id="KW-0479">Metal-binding</keyword>
<feature type="region of interest" description="Disordered" evidence="4">
    <location>
        <begin position="643"/>
        <end position="680"/>
    </location>
</feature>
<dbReference type="InterPro" id="IPR011992">
    <property type="entry name" value="EF-hand-dom_pair"/>
</dbReference>
<dbReference type="Pfam" id="PF13833">
    <property type="entry name" value="EF-hand_8"/>
    <property type="match status" value="1"/>
</dbReference>
<evidence type="ECO:0000256" key="2">
    <source>
        <dbReference type="ARBA" id="ARBA00022737"/>
    </source>
</evidence>
<dbReference type="EMBL" id="OVEO01000010">
    <property type="protein sequence ID" value="SPQ98984.1"/>
    <property type="molecule type" value="Genomic_DNA"/>
</dbReference>
<feature type="domain" description="EF-hand" evidence="5">
    <location>
        <begin position="716"/>
        <end position="751"/>
    </location>
</feature>
<feature type="compositionally biased region" description="Polar residues" evidence="4">
    <location>
        <begin position="1016"/>
        <end position="1033"/>
    </location>
</feature>
<feature type="compositionally biased region" description="Acidic residues" evidence="4">
    <location>
        <begin position="646"/>
        <end position="660"/>
    </location>
</feature>
<dbReference type="Proteomes" id="UP000290189">
    <property type="component" value="Unassembled WGS sequence"/>
</dbReference>
<keyword evidence="2" id="KW-0677">Repeat</keyword>
<dbReference type="PANTHER" id="PTHR34524">
    <property type="entry name" value="CALCYPHOSIN"/>
    <property type="match status" value="1"/>
</dbReference>
<evidence type="ECO:0000313" key="7">
    <source>
        <dbReference type="Proteomes" id="UP000290189"/>
    </source>
</evidence>
<dbReference type="Pfam" id="PF13202">
    <property type="entry name" value="EF-hand_5"/>
    <property type="match status" value="1"/>
</dbReference>
<evidence type="ECO:0000256" key="3">
    <source>
        <dbReference type="ARBA" id="ARBA00022837"/>
    </source>
</evidence>
<organism evidence="6 7">
    <name type="scientific">Plasmodiophora brassicae</name>
    <name type="common">Clubroot disease agent</name>
    <dbReference type="NCBI Taxonomy" id="37360"/>
    <lineage>
        <taxon>Eukaryota</taxon>
        <taxon>Sar</taxon>
        <taxon>Rhizaria</taxon>
        <taxon>Endomyxa</taxon>
        <taxon>Phytomyxea</taxon>
        <taxon>Plasmodiophorida</taxon>
        <taxon>Plasmodiophoridae</taxon>
        <taxon>Plasmodiophora</taxon>
    </lineage>
</organism>
<feature type="compositionally biased region" description="Low complexity" evidence="4">
    <location>
        <begin position="1"/>
        <end position="22"/>
    </location>
</feature>
<reference evidence="6 7" key="1">
    <citation type="submission" date="2018-03" db="EMBL/GenBank/DDBJ databases">
        <authorList>
            <person name="Fogelqvist J."/>
        </authorList>
    </citation>
    <scope>NUCLEOTIDE SEQUENCE [LARGE SCALE GENOMIC DNA]</scope>
</reference>
<keyword evidence="3" id="KW-0106">Calcium</keyword>
<name>A0A3P3YFS6_PLABS</name>
<evidence type="ECO:0000313" key="6">
    <source>
        <dbReference type="EMBL" id="SPQ98984.1"/>
    </source>
</evidence>
<dbReference type="PANTHER" id="PTHR34524:SF6">
    <property type="entry name" value="CALCYPHOSINE LIKE"/>
    <property type="match status" value="1"/>
</dbReference>
<feature type="region of interest" description="Disordered" evidence="4">
    <location>
        <begin position="200"/>
        <end position="224"/>
    </location>
</feature>
<geneLocation type="mitochondrion" evidence="6"/>
<feature type="domain" description="EF-hand" evidence="5">
    <location>
        <begin position="1112"/>
        <end position="1147"/>
    </location>
</feature>
<dbReference type="Gene3D" id="1.10.238.10">
    <property type="entry name" value="EF-hand"/>
    <property type="match status" value="3"/>
</dbReference>
<feature type="domain" description="EF-hand" evidence="5">
    <location>
        <begin position="753"/>
        <end position="788"/>
    </location>
</feature>
<feature type="region of interest" description="Disordered" evidence="4">
    <location>
        <begin position="1016"/>
        <end position="1036"/>
    </location>
</feature>